<dbReference type="Pfam" id="PF02518">
    <property type="entry name" value="HATPase_c"/>
    <property type="match status" value="1"/>
</dbReference>
<dbReference type="Pfam" id="PF02743">
    <property type="entry name" value="dCache_1"/>
    <property type="match status" value="1"/>
</dbReference>
<name>A0A1I5C3T9_9HYPH</name>
<evidence type="ECO:0000256" key="12">
    <source>
        <dbReference type="ARBA" id="ARBA00023012"/>
    </source>
</evidence>
<dbReference type="CDD" id="cd00075">
    <property type="entry name" value="HATPase"/>
    <property type="match status" value="1"/>
</dbReference>
<dbReference type="SUPFAM" id="SSF55874">
    <property type="entry name" value="ATPase domain of HSP90 chaperone/DNA topoisomerase II/histidine kinase"/>
    <property type="match status" value="1"/>
</dbReference>
<keyword evidence="11 14" id="KW-1133">Transmembrane helix</keyword>
<evidence type="ECO:0000256" key="8">
    <source>
        <dbReference type="ARBA" id="ARBA00022741"/>
    </source>
</evidence>
<organism evidence="16 17">
    <name type="scientific">Cohaesibacter marisflavi</name>
    <dbReference type="NCBI Taxonomy" id="655353"/>
    <lineage>
        <taxon>Bacteria</taxon>
        <taxon>Pseudomonadati</taxon>
        <taxon>Pseudomonadota</taxon>
        <taxon>Alphaproteobacteria</taxon>
        <taxon>Hyphomicrobiales</taxon>
        <taxon>Cohaesibacteraceae</taxon>
    </lineage>
</organism>
<dbReference type="InterPro" id="IPR029151">
    <property type="entry name" value="Sensor-like_sf"/>
</dbReference>
<sequence>MVEKLIPFIRIKSFHLLIITLLILIISFPFYEEMKNRINASKLIINMYKSSLESSIYQYKFLPFILSQNQKIVDITTGDLDSVESGYFLQRIKYATNVATVFVQDKSGKTIASSNWDRPDSYIGKNYGFRPYFKAAMAGRLGQFYGVGITSLTPGYFISYGLKSGGEIIGTITIEINLSDLEDVWASGPDEIIVSDVHNIIFLSSNKAWKNKTLGDISARAIDKVDSEKQFVRHLLSPIALSRCYSVGEMTFYSNSKFGCALPGIFSIQEDILDYGWTILSLQSTHYYYALAVLAVLLALLIYGIILFAYRNFRNKYKRSIQKLQNQLVENSKLASIGQMATELAHEFNQPLSAIYMLLDTSRLLLERKLYPQVDENLALVASHIERMTQQISELKSFASRHRISSGNANIVLVANSSIKLFQATLKKSNVQLEFQASHNVIQVPCNDIGLEQIFSNLITNALDAMSNREKKRLLILISKEEGKVQVRVRDNGCGISDPTRIFESYFSTKQRGTGLGLAIIKGIVENSGGSIKAQNHAAGGAEFIIKWREWVDATQVPSEDTI</sequence>
<dbReference type="Gene3D" id="1.10.287.130">
    <property type="match status" value="1"/>
</dbReference>
<gene>
    <name evidence="16" type="ORF">SAMN04488056_10297</name>
</gene>
<dbReference type="Proteomes" id="UP000199236">
    <property type="component" value="Unassembled WGS sequence"/>
</dbReference>
<dbReference type="SMART" id="SM00387">
    <property type="entry name" value="HATPase_c"/>
    <property type="match status" value="1"/>
</dbReference>
<protein>
    <recommendedName>
        <fullName evidence="3">histidine kinase</fullName>
        <ecNumber evidence="3">2.7.13.3</ecNumber>
    </recommendedName>
</protein>
<feature type="transmembrane region" description="Helical" evidence="14">
    <location>
        <begin position="12"/>
        <end position="31"/>
    </location>
</feature>
<evidence type="ECO:0000256" key="3">
    <source>
        <dbReference type="ARBA" id="ARBA00012438"/>
    </source>
</evidence>
<keyword evidence="13 14" id="KW-0472">Membrane</keyword>
<evidence type="ECO:0000259" key="15">
    <source>
        <dbReference type="PROSITE" id="PS50109"/>
    </source>
</evidence>
<dbReference type="STRING" id="655353.SAMN04488056_10297"/>
<proteinExistence type="predicted"/>
<dbReference type="PANTHER" id="PTHR43065:SF46">
    <property type="entry name" value="C4-DICARBOXYLATE TRANSPORT SENSOR PROTEIN DCTB"/>
    <property type="match status" value="1"/>
</dbReference>
<keyword evidence="7 14" id="KW-0812">Transmembrane</keyword>
<dbReference type="InterPro" id="IPR036097">
    <property type="entry name" value="HisK_dim/P_sf"/>
</dbReference>
<dbReference type="GO" id="GO:0005886">
    <property type="term" value="C:plasma membrane"/>
    <property type="evidence" value="ECO:0007669"/>
    <property type="project" value="UniProtKB-SubCell"/>
</dbReference>
<dbReference type="InterPro" id="IPR003594">
    <property type="entry name" value="HATPase_dom"/>
</dbReference>
<dbReference type="Gene3D" id="3.30.450.20">
    <property type="entry name" value="PAS domain"/>
    <property type="match status" value="2"/>
</dbReference>
<evidence type="ECO:0000256" key="5">
    <source>
        <dbReference type="ARBA" id="ARBA00022553"/>
    </source>
</evidence>
<dbReference type="GO" id="GO:0000155">
    <property type="term" value="F:phosphorelay sensor kinase activity"/>
    <property type="evidence" value="ECO:0007669"/>
    <property type="project" value="InterPro"/>
</dbReference>
<dbReference type="InterPro" id="IPR017055">
    <property type="entry name" value="Sig_transdc_His_kinase_DctB"/>
</dbReference>
<dbReference type="InterPro" id="IPR036890">
    <property type="entry name" value="HATPase_C_sf"/>
</dbReference>
<feature type="domain" description="Histidine kinase" evidence="15">
    <location>
        <begin position="343"/>
        <end position="546"/>
    </location>
</feature>
<dbReference type="AlphaFoldDB" id="A0A1I5C3T9"/>
<dbReference type="Pfam" id="PF00512">
    <property type="entry name" value="HisKA"/>
    <property type="match status" value="1"/>
</dbReference>
<evidence type="ECO:0000256" key="4">
    <source>
        <dbReference type="ARBA" id="ARBA00022475"/>
    </source>
</evidence>
<dbReference type="PANTHER" id="PTHR43065">
    <property type="entry name" value="SENSOR HISTIDINE KINASE"/>
    <property type="match status" value="1"/>
</dbReference>
<dbReference type="InterPro" id="IPR004358">
    <property type="entry name" value="Sig_transdc_His_kin-like_C"/>
</dbReference>
<keyword evidence="5" id="KW-0597">Phosphoprotein</keyword>
<keyword evidence="17" id="KW-1185">Reference proteome</keyword>
<evidence type="ECO:0000256" key="13">
    <source>
        <dbReference type="ARBA" id="ARBA00023136"/>
    </source>
</evidence>
<evidence type="ECO:0000256" key="11">
    <source>
        <dbReference type="ARBA" id="ARBA00022989"/>
    </source>
</evidence>
<dbReference type="PIRSF" id="PIRSF036431">
    <property type="entry name" value="STHK_DctB"/>
    <property type="match status" value="1"/>
</dbReference>
<comment type="subcellular location">
    <subcellularLocation>
        <location evidence="2">Cell membrane</location>
        <topology evidence="2">Multi-pass membrane protein</topology>
    </subcellularLocation>
</comment>
<dbReference type="InterPro" id="IPR003661">
    <property type="entry name" value="HisK_dim/P_dom"/>
</dbReference>
<dbReference type="RefSeq" id="WP_175527908.1">
    <property type="nucleotide sequence ID" value="NZ_FOVR01000002.1"/>
</dbReference>
<evidence type="ECO:0000313" key="16">
    <source>
        <dbReference type="EMBL" id="SFN81311.1"/>
    </source>
</evidence>
<keyword evidence="12" id="KW-0902">Two-component regulatory system</keyword>
<keyword evidence="6" id="KW-0808">Transferase</keyword>
<accession>A0A1I5C3T9</accession>
<dbReference type="PRINTS" id="PR00344">
    <property type="entry name" value="BCTRLSENSOR"/>
</dbReference>
<dbReference type="CDD" id="cd00082">
    <property type="entry name" value="HisKA"/>
    <property type="match status" value="1"/>
</dbReference>
<keyword evidence="8" id="KW-0547">Nucleotide-binding</keyword>
<evidence type="ECO:0000256" key="10">
    <source>
        <dbReference type="ARBA" id="ARBA00022840"/>
    </source>
</evidence>
<dbReference type="EMBL" id="FOVR01000002">
    <property type="protein sequence ID" value="SFN81311.1"/>
    <property type="molecule type" value="Genomic_DNA"/>
</dbReference>
<reference evidence="16 17" key="1">
    <citation type="submission" date="2016-10" db="EMBL/GenBank/DDBJ databases">
        <authorList>
            <person name="de Groot N.N."/>
        </authorList>
    </citation>
    <scope>NUCLEOTIDE SEQUENCE [LARGE SCALE GENOMIC DNA]</scope>
    <source>
        <strain evidence="16 17">CGMCC 1.9157</strain>
    </source>
</reference>
<evidence type="ECO:0000256" key="2">
    <source>
        <dbReference type="ARBA" id="ARBA00004651"/>
    </source>
</evidence>
<dbReference type="EC" id="2.7.13.3" evidence="3"/>
<evidence type="ECO:0000256" key="6">
    <source>
        <dbReference type="ARBA" id="ARBA00022679"/>
    </source>
</evidence>
<dbReference type="SMART" id="SM00388">
    <property type="entry name" value="HisKA"/>
    <property type="match status" value="1"/>
</dbReference>
<feature type="transmembrane region" description="Helical" evidence="14">
    <location>
        <begin position="287"/>
        <end position="310"/>
    </location>
</feature>
<evidence type="ECO:0000313" key="17">
    <source>
        <dbReference type="Proteomes" id="UP000199236"/>
    </source>
</evidence>
<dbReference type="GO" id="GO:0005524">
    <property type="term" value="F:ATP binding"/>
    <property type="evidence" value="ECO:0007669"/>
    <property type="project" value="UniProtKB-KW"/>
</dbReference>
<evidence type="ECO:0000256" key="14">
    <source>
        <dbReference type="SAM" id="Phobius"/>
    </source>
</evidence>
<evidence type="ECO:0000256" key="9">
    <source>
        <dbReference type="ARBA" id="ARBA00022777"/>
    </source>
</evidence>
<evidence type="ECO:0000256" key="1">
    <source>
        <dbReference type="ARBA" id="ARBA00000085"/>
    </source>
</evidence>
<dbReference type="PROSITE" id="PS50109">
    <property type="entry name" value="HIS_KIN"/>
    <property type="match status" value="1"/>
</dbReference>
<dbReference type="Gene3D" id="3.30.565.10">
    <property type="entry name" value="Histidine kinase-like ATPase, C-terminal domain"/>
    <property type="match status" value="1"/>
</dbReference>
<dbReference type="SUPFAM" id="SSF47384">
    <property type="entry name" value="Homodimeric domain of signal transducing histidine kinase"/>
    <property type="match status" value="1"/>
</dbReference>
<dbReference type="SUPFAM" id="SSF103190">
    <property type="entry name" value="Sensory domain-like"/>
    <property type="match status" value="1"/>
</dbReference>
<dbReference type="InterPro" id="IPR033479">
    <property type="entry name" value="dCache_1"/>
</dbReference>
<keyword evidence="10" id="KW-0067">ATP-binding</keyword>
<keyword evidence="4" id="KW-1003">Cell membrane</keyword>
<comment type="catalytic activity">
    <reaction evidence="1">
        <text>ATP + protein L-histidine = ADP + protein N-phospho-L-histidine.</text>
        <dbReference type="EC" id="2.7.13.3"/>
    </reaction>
</comment>
<keyword evidence="9 16" id="KW-0418">Kinase</keyword>
<evidence type="ECO:0000256" key="7">
    <source>
        <dbReference type="ARBA" id="ARBA00022692"/>
    </source>
</evidence>
<dbReference type="InterPro" id="IPR005467">
    <property type="entry name" value="His_kinase_dom"/>
</dbReference>